<evidence type="ECO:0000313" key="3">
    <source>
        <dbReference type="Proteomes" id="UP000824334"/>
    </source>
</evidence>
<keyword evidence="3" id="KW-1185">Reference proteome</keyword>
<evidence type="ECO:0000313" key="2">
    <source>
        <dbReference type="EMBL" id="QYC12333.1"/>
    </source>
</evidence>
<evidence type="ECO:0000256" key="1">
    <source>
        <dbReference type="SAM" id="MobiDB-lite"/>
    </source>
</evidence>
<dbReference type="EMBL" id="CP080034">
    <property type="protein sequence ID" value="QYC12333.1"/>
    <property type="molecule type" value="Genomic_DNA"/>
</dbReference>
<organism evidence="2 3">
    <name type="scientific">Brevundimonas nasdae</name>
    <dbReference type="NCBI Taxonomy" id="172043"/>
    <lineage>
        <taxon>Bacteria</taxon>
        <taxon>Pseudomonadati</taxon>
        <taxon>Pseudomonadota</taxon>
        <taxon>Alphaproteobacteria</taxon>
        <taxon>Caulobacterales</taxon>
        <taxon>Caulobacteraceae</taxon>
        <taxon>Brevundimonas</taxon>
    </lineage>
</organism>
<dbReference type="Pfam" id="PF16233">
    <property type="entry name" value="DUF4893"/>
    <property type="match status" value="1"/>
</dbReference>
<sequence>MLTLVSAAALAGTLSACGDNRGGKSEPPALKVADAETAQPQPEAAPPADAAPAETAAPATDDWRKVVSSTDEGLLGRLDDAWRLARIEAEEDGYSAQVEKLGPLGDPNAARAGRSQPGPGSYRCRTIKMGTRDGGTLAYVDYPFFACRVELTPGGDLILTKTTGSQRFQGRLYPDADSRLVYVGTQAWGDERGFPAYGAQPERDQAGVVERIGENRWRVVIPWPKQESKLDLIEIVR</sequence>
<dbReference type="InterPro" id="IPR032609">
    <property type="entry name" value="DUF4893"/>
</dbReference>
<reference evidence="2 3" key="1">
    <citation type="submission" date="2021-07" db="EMBL/GenBank/DDBJ databases">
        <title>Isolation and characterization of bacteria from a gold mining with a capacity of golden bioaccumulation.</title>
        <authorList>
            <person name="Yang X.J."/>
        </authorList>
    </citation>
    <scope>NUCLEOTIDE SEQUENCE [LARGE SCALE GENOMIC DNA]</scope>
    <source>
        <strain evidence="2 3">Au29</strain>
    </source>
</reference>
<protein>
    <submittedName>
        <fullName evidence="2">DUF4893 domain-containing protein</fullName>
    </submittedName>
</protein>
<feature type="compositionally biased region" description="Low complexity" evidence="1">
    <location>
        <begin position="35"/>
        <end position="60"/>
    </location>
</feature>
<proteinExistence type="predicted"/>
<accession>A0ABX8TN57</accession>
<dbReference type="Proteomes" id="UP000824334">
    <property type="component" value="Chromosome"/>
</dbReference>
<gene>
    <name evidence="2" type="ORF">KWG56_17475</name>
</gene>
<feature type="region of interest" description="Disordered" evidence="1">
    <location>
        <begin position="15"/>
        <end position="62"/>
    </location>
</feature>
<feature type="region of interest" description="Disordered" evidence="1">
    <location>
        <begin position="99"/>
        <end position="120"/>
    </location>
</feature>
<name>A0ABX8TN57_9CAUL</name>